<dbReference type="EMBL" id="CAEZXB010000042">
    <property type="protein sequence ID" value="CAB4686761.1"/>
    <property type="molecule type" value="Genomic_DNA"/>
</dbReference>
<dbReference type="InterPro" id="IPR025330">
    <property type="entry name" value="DUF4236"/>
</dbReference>
<feature type="transmembrane region" description="Helical" evidence="2">
    <location>
        <begin position="82"/>
        <end position="100"/>
    </location>
</feature>
<keyword evidence="1" id="KW-0175">Coiled coil</keyword>
<dbReference type="AlphaFoldDB" id="A0A6J6NJ58"/>
<keyword evidence="2" id="KW-0812">Transmembrane</keyword>
<organism evidence="4">
    <name type="scientific">freshwater metagenome</name>
    <dbReference type="NCBI Taxonomy" id="449393"/>
    <lineage>
        <taxon>unclassified sequences</taxon>
        <taxon>metagenomes</taxon>
        <taxon>ecological metagenomes</taxon>
    </lineage>
</organism>
<sequence length="315" mass="34583">MGFYFRRSRKILPGVRMNLSKNGVGFSFGARGARYSISPTGRRTTSLGIPGTGLSYRTSARAKTGNASKYASSSNHTSPSSVLKVLSWCILLALGTWVIGDFFTPVSRLGKLLDVVIGCLLLGCAVLLFLARKPRSKKEIAVEDASESLEALKRDLAQSLDIQKKIESVRNKNYSLVADLGLALEEDEVGFYKESATYFDPKKPDALDDSGTVWVTSVRVVFTSMETTKEWEFGKITQILELTDSAFKIFAVTNRQRNTGIRVDGDVADFDNYLHSALALFNPRFSNVDLDKALSENVADLQRQIASKESAQPGA</sequence>
<feature type="coiled-coil region" evidence="1">
    <location>
        <begin position="135"/>
        <end position="162"/>
    </location>
</feature>
<evidence type="ECO:0000256" key="2">
    <source>
        <dbReference type="SAM" id="Phobius"/>
    </source>
</evidence>
<name>A0A6J6NJ58_9ZZZZ</name>
<accession>A0A6J6NJ58</accession>
<protein>
    <submittedName>
        <fullName evidence="4">Unannotated protein</fullName>
    </submittedName>
</protein>
<reference evidence="4" key="1">
    <citation type="submission" date="2020-05" db="EMBL/GenBank/DDBJ databases">
        <authorList>
            <person name="Chiriac C."/>
            <person name="Salcher M."/>
            <person name="Ghai R."/>
            <person name="Kavagutti S V."/>
        </authorList>
    </citation>
    <scope>NUCLEOTIDE SEQUENCE</scope>
</reference>
<feature type="domain" description="DUF4236" evidence="3">
    <location>
        <begin position="3"/>
        <end position="57"/>
    </location>
</feature>
<gene>
    <name evidence="4" type="ORF">UFOPK2342_01520</name>
</gene>
<keyword evidence="2" id="KW-0472">Membrane</keyword>
<proteinExistence type="predicted"/>
<evidence type="ECO:0000313" key="4">
    <source>
        <dbReference type="EMBL" id="CAB4686761.1"/>
    </source>
</evidence>
<keyword evidence="2" id="KW-1133">Transmembrane helix</keyword>
<evidence type="ECO:0000256" key="1">
    <source>
        <dbReference type="SAM" id="Coils"/>
    </source>
</evidence>
<feature type="transmembrane region" description="Helical" evidence="2">
    <location>
        <begin position="112"/>
        <end position="131"/>
    </location>
</feature>
<dbReference type="Pfam" id="PF14020">
    <property type="entry name" value="DUF4236"/>
    <property type="match status" value="1"/>
</dbReference>
<evidence type="ECO:0000259" key="3">
    <source>
        <dbReference type="Pfam" id="PF14020"/>
    </source>
</evidence>